<evidence type="ECO:0000256" key="2">
    <source>
        <dbReference type="SAM" id="MobiDB-lite"/>
    </source>
</evidence>
<dbReference type="PANTHER" id="PTHR47471:SF1">
    <property type="entry name" value="PROTEIN ESSENTIAL FOR POTEXVIRUS ACCUMULATION 1"/>
    <property type="match status" value="1"/>
</dbReference>
<sequence length="1585" mass="172080">MADRTSTITPNAAEQRRSLAVDPPPHVAKEKLGPENEVPLSPQWLLPKHGEKLGNRDSSLHGTNPDEPAKKREPFRPSIHHHSDSGSRWRDDERETNTVGRRTTSRWRDANSNLVVETKDREGKWTSRWGPPDDRGRERNEPRDKWDDSVRDVEREKDPEKEEHRETRPWKPSVLNRGRGEAMDPPVPVRNLHNRSTGTGMFGHGRGGRGEIRENGGTPVTFSASRGRFGSRPYQIGVHPDKSDGGPGGEAGVMRYSRMKLLDVYRTTDLKNFKLTVNGFPEVTSLTEKEPFEPFALSAPTSEEAMALKGIDKGEITGAHQPKETSLGRSASDKAKTEEMPLWMEDDYDKNINRAPEQKAIRHQFSFHDNTPNPEGALERSMEASTGDPHIFNHQRSNSVGHQRHGLVDLSNDPGLTDMLKSPGSSNMPMFSRKMQQMPHTSPEDLSLLYKDPQGRIQGPFSGADIIGWFEAAFFGIDLLVRLADVPDDTPFVQLGDVMPHLKAKVRPPPGFGGPKPSDEGAVSVAVVGGQQIGVPSKTHAVEEQNRFLESLMAGKLGGSGLDNASIVRGIREFGGNSFAGVHVPSGGNAETDINYLLAQKLLLEKQKSVPNLGQHWPSGDPLPIPSPSQKHGTVSGTTSMFSKLLPPMEDPSHQVQLQKVDLLSMLKSSSEKPPQSPMQTPVTAPVPGPTPGFAFWSNQHEVQNPQGAIPMQPNLHASPQIPRLISPQNQQLQLPQPGTHLFSDISQDPQMLGLLQQHYLQTQMQLHQTPVASPAQLSLMDKILLLEQQQQQQQQLLLQQQQLQQQQQQQQQQLLSQVSLQQQQQKQPQQLPSHVSLPKHTTVPMADPLLPGAGFSGIQVLQDPAQMQMEVPASASPLSLPHQIFDSVGPVPVDNNWDLPPVTAAKPADEAKASEVPVDGTQRFVDDDFWGPSDISGHIQDSKISDGNDDLGPQQMEHGLLGNTGLTREIKTDTKKSSEKKSKKQKGSKKAAAAKQGTEAEVSGSVSVWSKPVAQNSETDLQQCESLVPPAKSLEREFELYGAELEPELSELHASDTQQATSSGRVWKPTPELRPKSLKEIQAEEALRAEREAVLGSENATAAAVASPLPWANATSEFPPIAATSLTVPTSDFPPIAKGKKGVARDVLAEDVPTKSSEPEENPGTSKEFRTLVSPSPISQPLPVPAAAVIGDDDFIEAKDSKKSRKKSKAKNLNAKAAPVLLDASTNEKNKGGANGTTLTGTTRRAAQQEELLPAPPAGPSLGDFLPFKGDVSVPAPAWSSDSGKLQKKLSFREIQMEQEKVPVAMPVQATAPTKVQPSRGSSGGSTWNVHGSSPSKVTPLPVPSPVQTSAGSSAHMKAKAEEDFFWGPLDQSKQDSSKKSDFPSLTTQTGRGAKVGLAKDEPVLASAPSRQKASGKVPVATPQSVSKVGRVDEAAKRSEAIDFRSWCDSEWTRLTGTSDISFLEYCIKQSSSEAEMLLTENIGTLDPNHEFIDKFLNYKSFLSSDVLEMAFQANLPRTNTAGTSGGAGRVHSSGANFSGTAAREPDVASKKKGKKGKKVSAAVLGFHVVSNRIMMGEIQTADE</sequence>
<feature type="compositionally biased region" description="Basic and acidic residues" evidence="2">
    <location>
        <begin position="1374"/>
        <end position="1383"/>
    </location>
</feature>
<name>A0A9Q0CZ37_9POAL</name>
<dbReference type="InterPro" id="IPR003169">
    <property type="entry name" value="GYF"/>
</dbReference>
<feature type="compositionally biased region" description="Low complexity" evidence="2">
    <location>
        <begin position="1237"/>
        <end position="1247"/>
    </location>
</feature>
<feature type="region of interest" description="Disordered" evidence="2">
    <location>
        <begin position="1127"/>
        <end position="1185"/>
    </location>
</feature>
<feature type="region of interest" description="Disordered" evidence="2">
    <location>
        <begin position="1053"/>
        <end position="1078"/>
    </location>
</feature>
<dbReference type="Gene3D" id="3.30.1490.40">
    <property type="match status" value="1"/>
</dbReference>
<feature type="compositionally biased region" description="Basic and acidic residues" evidence="2">
    <location>
        <begin position="48"/>
        <end position="59"/>
    </location>
</feature>
<feature type="compositionally biased region" description="Polar residues" evidence="2">
    <location>
        <begin position="1312"/>
        <end position="1338"/>
    </location>
</feature>
<dbReference type="CDD" id="cd00072">
    <property type="entry name" value="GYF"/>
    <property type="match status" value="1"/>
</dbReference>
<dbReference type="EMBL" id="JAMQYH010000001">
    <property type="protein sequence ID" value="KAJ1702771.1"/>
    <property type="molecule type" value="Genomic_DNA"/>
</dbReference>
<feature type="region of interest" description="Disordered" evidence="2">
    <location>
        <begin position="936"/>
        <end position="1003"/>
    </location>
</feature>
<feature type="region of interest" description="Disordered" evidence="2">
    <location>
        <begin position="1521"/>
        <end position="1556"/>
    </location>
</feature>
<gene>
    <name evidence="4" type="ORF">LUZ63_002550</name>
</gene>
<feature type="compositionally biased region" description="Basic and acidic residues" evidence="2">
    <location>
        <begin position="67"/>
        <end position="96"/>
    </location>
</feature>
<keyword evidence="1" id="KW-0175">Coiled coil</keyword>
<dbReference type="PROSITE" id="PS50829">
    <property type="entry name" value="GYF"/>
    <property type="match status" value="1"/>
</dbReference>
<feature type="compositionally biased region" description="Polar residues" evidence="2">
    <location>
        <begin position="1"/>
        <end position="12"/>
    </location>
</feature>
<dbReference type="Pfam" id="PF02213">
    <property type="entry name" value="GYF"/>
    <property type="match status" value="1"/>
</dbReference>
<feature type="coiled-coil region" evidence="1">
    <location>
        <begin position="787"/>
        <end position="814"/>
    </location>
</feature>
<feature type="region of interest" description="Disordered" evidence="2">
    <location>
        <begin position="315"/>
        <end position="339"/>
    </location>
</feature>
<feature type="region of interest" description="Disordered" evidence="2">
    <location>
        <begin position="1224"/>
        <end position="1267"/>
    </location>
</feature>
<organism evidence="4 5">
    <name type="scientific">Rhynchospora breviuscula</name>
    <dbReference type="NCBI Taxonomy" id="2022672"/>
    <lineage>
        <taxon>Eukaryota</taxon>
        <taxon>Viridiplantae</taxon>
        <taxon>Streptophyta</taxon>
        <taxon>Embryophyta</taxon>
        <taxon>Tracheophyta</taxon>
        <taxon>Spermatophyta</taxon>
        <taxon>Magnoliopsida</taxon>
        <taxon>Liliopsida</taxon>
        <taxon>Poales</taxon>
        <taxon>Cyperaceae</taxon>
        <taxon>Cyperoideae</taxon>
        <taxon>Rhynchosporeae</taxon>
        <taxon>Rhynchospora</taxon>
    </lineage>
</organism>
<protein>
    <recommendedName>
        <fullName evidence="3">GYF domain-containing protein</fullName>
    </recommendedName>
</protein>
<dbReference type="Proteomes" id="UP001151287">
    <property type="component" value="Unassembled WGS sequence"/>
</dbReference>
<evidence type="ECO:0000259" key="3">
    <source>
        <dbReference type="PROSITE" id="PS50829"/>
    </source>
</evidence>
<feature type="compositionally biased region" description="Basic and acidic residues" evidence="2">
    <location>
        <begin position="117"/>
        <end position="169"/>
    </location>
</feature>
<dbReference type="OrthoDB" id="6415790at2759"/>
<feature type="domain" description="GYF" evidence="3">
    <location>
        <begin position="445"/>
        <end position="496"/>
    </location>
</feature>
<feature type="region of interest" description="Disordered" evidence="2">
    <location>
        <begin position="826"/>
        <end position="849"/>
    </location>
</feature>
<evidence type="ECO:0000256" key="1">
    <source>
        <dbReference type="SAM" id="Coils"/>
    </source>
</evidence>
<evidence type="ECO:0000313" key="5">
    <source>
        <dbReference type="Proteomes" id="UP001151287"/>
    </source>
</evidence>
<keyword evidence="5" id="KW-1185">Reference proteome</keyword>
<feature type="region of interest" description="Disordered" evidence="2">
    <location>
        <begin position="1"/>
        <end position="249"/>
    </location>
</feature>
<feature type="region of interest" description="Disordered" evidence="2">
    <location>
        <begin position="1305"/>
        <end position="1401"/>
    </location>
</feature>
<proteinExistence type="predicted"/>
<dbReference type="SUPFAM" id="SSF55277">
    <property type="entry name" value="GYF domain"/>
    <property type="match status" value="1"/>
</dbReference>
<comment type="caution">
    <text evidence="4">The sequence shown here is derived from an EMBL/GenBank/DDBJ whole genome shotgun (WGS) entry which is preliminary data.</text>
</comment>
<dbReference type="PANTHER" id="PTHR47471">
    <property type="entry name" value="GYF DOMAIN-CONTAINING PROTEIN"/>
    <property type="match status" value="1"/>
</dbReference>
<feature type="compositionally biased region" description="Basic and acidic residues" evidence="2">
    <location>
        <begin position="969"/>
        <end position="981"/>
    </location>
</feature>
<feature type="compositionally biased region" description="Polar residues" evidence="2">
    <location>
        <begin position="1056"/>
        <end position="1065"/>
    </location>
</feature>
<accession>A0A9Q0CZ37</accession>
<dbReference type="InterPro" id="IPR035445">
    <property type="entry name" value="GYF-like_dom_sf"/>
</dbReference>
<reference evidence="4" key="1">
    <citation type="journal article" date="2022" name="Cell">
        <title>Repeat-based holocentromeres influence genome architecture and karyotype evolution.</title>
        <authorList>
            <person name="Hofstatter P.G."/>
            <person name="Thangavel G."/>
            <person name="Lux T."/>
            <person name="Neumann P."/>
            <person name="Vondrak T."/>
            <person name="Novak P."/>
            <person name="Zhang M."/>
            <person name="Costa L."/>
            <person name="Castellani M."/>
            <person name="Scott A."/>
            <person name="Toegelov H."/>
            <person name="Fuchs J."/>
            <person name="Mata-Sucre Y."/>
            <person name="Dias Y."/>
            <person name="Vanzela A.L.L."/>
            <person name="Huettel B."/>
            <person name="Almeida C.C.S."/>
            <person name="Simkova H."/>
            <person name="Souza G."/>
            <person name="Pedrosa-Harand A."/>
            <person name="Macas J."/>
            <person name="Mayer K.F.X."/>
            <person name="Houben A."/>
            <person name="Marques A."/>
        </authorList>
    </citation>
    <scope>NUCLEOTIDE SEQUENCE</scope>
    <source>
        <strain evidence="4">RhyBre1mFocal</strain>
    </source>
</reference>
<evidence type="ECO:0000313" key="4">
    <source>
        <dbReference type="EMBL" id="KAJ1702771.1"/>
    </source>
</evidence>
<dbReference type="SMART" id="SM00444">
    <property type="entry name" value="GYF"/>
    <property type="match status" value="1"/>
</dbReference>